<comment type="similarity">
    <text evidence="2">Belongs to the KHG/KDPG aldolase family.</text>
</comment>
<reference evidence="9" key="3">
    <citation type="journal article" date="2019" name="Int. J. Syst. Evol. Microbiol.">
        <title>The Global Catalogue of Microorganisms (GCM) 10K type strain sequencing project: providing services to taxonomists for standard genome sequencing and annotation.</title>
        <authorList>
            <consortium name="The Broad Institute Genomics Platform"/>
            <consortium name="The Broad Institute Genome Sequencing Center for Infectious Disease"/>
            <person name="Wu L."/>
            <person name="Ma J."/>
        </authorList>
    </citation>
    <scope>NUCLEOTIDE SEQUENCE [LARGE SCALE GENOMIC DNA]</scope>
    <source>
        <strain evidence="9">CCM 8490</strain>
    </source>
</reference>
<dbReference type="PANTHER" id="PTHR30246:SF1">
    <property type="entry name" value="2-DEHYDRO-3-DEOXY-6-PHOSPHOGALACTONATE ALDOLASE-RELATED"/>
    <property type="match status" value="1"/>
</dbReference>
<dbReference type="RefSeq" id="WP_120213104.1">
    <property type="nucleotide sequence ID" value="NZ_BMCW01000001.1"/>
</dbReference>
<comment type="subunit">
    <text evidence="3">Homotrimer.</text>
</comment>
<reference evidence="7 8" key="2">
    <citation type="submission" date="2018-09" db="EMBL/GenBank/DDBJ databases">
        <title>Genomic Encyclopedia of Archaeal and Bacterial Type Strains, Phase II (KMG-II): from individual species to whole genera.</title>
        <authorList>
            <person name="Goeker M."/>
        </authorList>
    </citation>
    <scope>NUCLEOTIDE SEQUENCE [LARGE SCALE GENOMIC DNA]</scope>
    <source>
        <strain evidence="7 8">DSM 27620</strain>
    </source>
</reference>
<reference evidence="6" key="1">
    <citation type="journal article" date="2014" name="Int. J. Syst. Evol. Microbiol.">
        <title>Complete genome of a new Firmicutes species belonging to the dominant human colonic microbiota ('Ruminococcus bicirculans') reveals two chromosomes and a selective capacity to utilize plant glucans.</title>
        <authorList>
            <consortium name="NISC Comparative Sequencing Program"/>
            <person name="Wegmann U."/>
            <person name="Louis P."/>
            <person name="Goesmann A."/>
            <person name="Henrissat B."/>
            <person name="Duncan S.H."/>
            <person name="Flint H.J."/>
        </authorList>
    </citation>
    <scope>NUCLEOTIDE SEQUENCE</scope>
    <source>
        <strain evidence="6">CCM 8490</strain>
    </source>
</reference>
<name>A0A420DAU1_9FLAO</name>
<organism evidence="7 8">
    <name type="scientific">Epilithonimonas arachidiradicis</name>
    <dbReference type="NCBI Taxonomy" id="1617282"/>
    <lineage>
        <taxon>Bacteria</taxon>
        <taxon>Pseudomonadati</taxon>
        <taxon>Bacteroidota</taxon>
        <taxon>Flavobacteriia</taxon>
        <taxon>Flavobacteriales</taxon>
        <taxon>Weeksellaceae</taxon>
        <taxon>Chryseobacterium group</taxon>
        <taxon>Epilithonimonas</taxon>
    </lineage>
</organism>
<comment type="pathway">
    <text evidence="1">Carbohydrate acid metabolism.</text>
</comment>
<evidence type="ECO:0000256" key="2">
    <source>
        <dbReference type="ARBA" id="ARBA00006906"/>
    </source>
</evidence>
<dbReference type="OrthoDB" id="9802667at2"/>
<reference evidence="6" key="4">
    <citation type="submission" date="2024-05" db="EMBL/GenBank/DDBJ databases">
        <authorList>
            <person name="Sun Q."/>
            <person name="Sedlacek I."/>
        </authorList>
    </citation>
    <scope>NUCLEOTIDE SEQUENCE</scope>
    <source>
        <strain evidence="6">CCM 8490</strain>
    </source>
</reference>
<accession>A0A420DAU1</accession>
<dbReference type="SUPFAM" id="SSF51569">
    <property type="entry name" value="Aldolase"/>
    <property type="match status" value="1"/>
</dbReference>
<evidence type="ECO:0000313" key="8">
    <source>
        <dbReference type="Proteomes" id="UP000285906"/>
    </source>
</evidence>
<keyword evidence="5" id="KW-0119">Carbohydrate metabolism</keyword>
<dbReference type="PANTHER" id="PTHR30246">
    <property type="entry name" value="2-KETO-3-DEOXY-6-PHOSPHOGLUCONATE ALDOLASE"/>
    <property type="match status" value="1"/>
</dbReference>
<keyword evidence="9" id="KW-1185">Reference proteome</keyword>
<dbReference type="Gene3D" id="3.20.20.70">
    <property type="entry name" value="Aldolase class I"/>
    <property type="match status" value="1"/>
</dbReference>
<proteinExistence type="inferred from homology"/>
<comment type="caution">
    <text evidence="7">The sequence shown here is derived from an EMBL/GenBank/DDBJ whole genome shotgun (WGS) entry which is preliminary data.</text>
</comment>
<dbReference type="InterPro" id="IPR000887">
    <property type="entry name" value="Aldlse_KDPG_KHG"/>
</dbReference>
<evidence type="ECO:0000256" key="5">
    <source>
        <dbReference type="ARBA" id="ARBA00023277"/>
    </source>
</evidence>
<keyword evidence="4" id="KW-0456">Lyase</keyword>
<dbReference type="InterPro" id="IPR013785">
    <property type="entry name" value="Aldolase_TIM"/>
</dbReference>
<evidence type="ECO:0000313" key="6">
    <source>
        <dbReference type="EMBL" id="GGG49844.1"/>
    </source>
</evidence>
<dbReference type="Proteomes" id="UP000658202">
    <property type="component" value="Unassembled WGS sequence"/>
</dbReference>
<evidence type="ECO:0000256" key="3">
    <source>
        <dbReference type="ARBA" id="ARBA00011233"/>
    </source>
</evidence>
<evidence type="ECO:0000313" key="7">
    <source>
        <dbReference type="EMBL" id="RKE88313.1"/>
    </source>
</evidence>
<gene>
    <name evidence="7" type="ORF">BXY58_1459</name>
    <name evidence="6" type="ORF">GCM10007332_09230</name>
</gene>
<dbReference type="AlphaFoldDB" id="A0A420DAU1"/>
<dbReference type="Pfam" id="PF01081">
    <property type="entry name" value="Aldolase"/>
    <property type="match status" value="1"/>
</dbReference>
<sequence>MSLKIIQKIKDQKIVPLFYNESFEVSKSTIKALYDGGIRIIEYTNRGDQALENFTRLKEISSTEFPGLLLGIGTVKNTEEMDDYANAKADFIITPVISRKLIKHSVKKDVLLIPGCFTPSDVNLAFQSELNLVKIFPADALGKNYIKSIQPVFPGMNFMPTGGVNANVEDIKEWLKGGAMGVGLGSSLVKSDLNEEQLTEKVKNLLQQLNQN</sequence>
<dbReference type="GO" id="GO:0016829">
    <property type="term" value="F:lyase activity"/>
    <property type="evidence" value="ECO:0007669"/>
    <property type="project" value="UniProtKB-KW"/>
</dbReference>
<dbReference type="EMBL" id="RAQH01000003">
    <property type="protein sequence ID" value="RKE88313.1"/>
    <property type="molecule type" value="Genomic_DNA"/>
</dbReference>
<dbReference type="Proteomes" id="UP000285906">
    <property type="component" value="Unassembled WGS sequence"/>
</dbReference>
<dbReference type="EMBL" id="BMCW01000001">
    <property type="protein sequence ID" value="GGG49844.1"/>
    <property type="molecule type" value="Genomic_DNA"/>
</dbReference>
<evidence type="ECO:0000256" key="4">
    <source>
        <dbReference type="ARBA" id="ARBA00023239"/>
    </source>
</evidence>
<protein>
    <submittedName>
        <fullName evidence="7">2-dehydro-3-deoxyphosphogluconate aldolase/(4S)-4-hydroxy-2-oxoglutarate aldolase</fullName>
    </submittedName>
    <submittedName>
        <fullName evidence="6">Bifunctional 4-hydroxy-2-oxoglutarate aldolase/2-dehydro-3-deoxy-phosphogluconate aldolase</fullName>
    </submittedName>
</protein>
<dbReference type="CDD" id="cd00452">
    <property type="entry name" value="KDPG_aldolase"/>
    <property type="match status" value="1"/>
</dbReference>
<evidence type="ECO:0000256" key="1">
    <source>
        <dbReference type="ARBA" id="ARBA00004761"/>
    </source>
</evidence>
<evidence type="ECO:0000313" key="9">
    <source>
        <dbReference type="Proteomes" id="UP000658202"/>
    </source>
</evidence>